<organism evidence="4 5">
    <name type="scientific">Molossus molossus</name>
    <name type="common">Pallas' mastiff bat</name>
    <name type="synonym">Vespertilio molossus</name>
    <dbReference type="NCBI Taxonomy" id="27622"/>
    <lineage>
        <taxon>Eukaryota</taxon>
        <taxon>Metazoa</taxon>
        <taxon>Chordata</taxon>
        <taxon>Craniata</taxon>
        <taxon>Vertebrata</taxon>
        <taxon>Euteleostomi</taxon>
        <taxon>Mammalia</taxon>
        <taxon>Eutheria</taxon>
        <taxon>Laurasiatheria</taxon>
        <taxon>Chiroptera</taxon>
        <taxon>Yangochiroptera</taxon>
        <taxon>Molossidae</taxon>
        <taxon>Molossus</taxon>
    </lineage>
</organism>
<name>A0A7J8DD41_MOLMO</name>
<keyword evidence="2" id="KW-0520">NAD</keyword>
<evidence type="ECO:0000313" key="4">
    <source>
        <dbReference type="EMBL" id="KAF6420926.1"/>
    </source>
</evidence>
<keyword evidence="5" id="KW-1185">Reference proteome</keyword>
<dbReference type="SUPFAM" id="SSF63380">
    <property type="entry name" value="Riboflavin synthase domain-like"/>
    <property type="match status" value="1"/>
</dbReference>
<dbReference type="GO" id="GO:0016491">
    <property type="term" value="F:oxidoreductase activity"/>
    <property type="evidence" value="ECO:0007669"/>
    <property type="project" value="UniProtKB-KW"/>
</dbReference>
<dbReference type="Gene3D" id="2.40.30.10">
    <property type="entry name" value="Translation factors"/>
    <property type="match status" value="1"/>
</dbReference>
<accession>A0A7J8DD41</accession>
<dbReference type="EMBL" id="JACASF010000018">
    <property type="protein sequence ID" value="KAF6420926.1"/>
    <property type="molecule type" value="Genomic_DNA"/>
</dbReference>
<evidence type="ECO:0000256" key="2">
    <source>
        <dbReference type="ARBA" id="ARBA00023027"/>
    </source>
</evidence>
<feature type="domain" description="FAD-binding FR-type" evidence="3">
    <location>
        <begin position="52"/>
        <end position="151"/>
    </location>
</feature>
<evidence type="ECO:0000259" key="3">
    <source>
        <dbReference type="PROSITE" id="PS51384"/>
    </source>
</evidence>
<dbReference type="InterPro" id="IPR017927">
    <property type="entry name" value="FAD-bd_FR_type"/>
</dbReference>
<comment type="caution">
    <text evidence="4">The sequence shown here is derived from an EMBL/GenBank/DDBJ whole genome shotgun (WGS) entry which is preliminary data.</text>
</comment>
<dbReference type="PANTHER" id="PTHR46505">
    <property type="entry name" value="OXIDOREDUCTASE NAD-BINDING DOMAIN-CONTAINING PROTEIN 1"/>
    <property type="match status" value="1"/>
</dbReference>
<evidence type="ECO:0000313" key="5">
    <source>
        <dbReference type="Proteomes" id="UP000550707"/>
    </source>
</evidence>
<dbReference type="GO" id="GO:0005739">
    <property type="term" value="C:mitochondrion"/>
    <property type="evidence" value="ECO:0007669"/>
    <property type="project" value="TreeGrafter"/>
</dbReference>
<dbReference type="PROSITE" id="PS51384">
    <property type="entry name" value="FAD_FR"/>
    <property type="match status" value="1"/>
</dbReference>
<dbReference type="InterPro" id="IPR017938">
    <property type="entry name" value="Riboflavin_synthase-like_b-brl"/>
</dbReference>
<dbReference type="Proteomes" id="UP000550707">
    <property type="component" value="Unassembled WGS sequence"/>
</dbReference>
<evidence type="ECO:0000256" key="1">
    <source>
        <dbReference type="ARBA" id="ARBA00023002"/>
    </source>
</evidence>
<dbReference type="AlphaFoldDB" id="A0A7J8DD41"/>
<gene>
    <name evidence="4" type="ORF">HJG59_013719</name>
</gene>
<dbReference type="InterPro" id="IPR052128">
    <property type="entry name" value="Oxidoreductase_NAD-binding"/>
</dbReference>
<proteinExistence type="predicted"/>
<sequence length="151" mass="16476">MAYAAVLTAGLFRGSVCSQAALSRAIPRALRHLTLTSIMKSKRKTDHLEKTANAVRQEVVSAAKVCGIANESPTVKRLRLLVADQDFSFKAGQWVDFFIPGVSVVGGFSICSSPGLLEQERVIELAVKYTNHPPALWIHNQVSKSLFKPVN</sequence>
<dbReference type="PANTHER" id="PTHR46505:SF1">
    <property type="entry name" value="OXIDOREDUCTASE NAD-BINDING DOMAIN-CONTAINING PROTEIN 1"/>
    <property type="match status" value="1"/>
</dbReference>
<keyword evidence="1" id="KW-0560">Oxidoreductase</keyword>
<protein>
    <submittedName>
        <fullName evidence="4">Oxidoreductase NAD binding domain containing 1</fullName>
    </submittedName>
</protein>
<reference evidence="4 5" key="1">
    <citation type="journal article" date="2020" name="Nature">
        <title>Six reference-quality genomes reveal evolution of bat adaptations.</title>
        <authorList>
            <person name="Jebb D."/>
            <person name="Huang Z."/>
            <person name="Pippel M."/>
            <person name="Hughes G.M."/>
            <person name="Lavrichenko K."/>
            <person name="Devanna P."/>
            <person name="Winkler S."/>
            <person name="Jermiin L.S."/>
            <person name="Skirmuntt E.C."/>
            <person name="Katzourakis A."/>
            <person name="Burkitt-Gray L."/>
            <person name="Ray D.A."/>
            <person name="Sullivan K.A.M."/>
            <person name="Roscito J.G."/>
            <person name="Kirilenko B.M."/>
            <person name="Davalos L.M."/>
            <person name="Corthals A.P."/>
            <person name="Power M.L."/>
            <person name="Jones G."/>
            <person name="Ransome R.D."/>
            <person name="Dechmann D.K.N."/>
            <person name="Locatelli A.G."/>
            <person name="Puechmaille S.J."/>
            <person name="Fedrigo O."/>
            <person name="Jarvis E.D."/>
            <person name="Hiller M."/>
            <person name="Vernes S.C."/>
            <person name="Myers E.W."/>
            <person name="Teeling E.C."/>
        </authorList>
    </citation>
    <scope>NUCLEOTIDE SEQUENCE [LARGE SCALE GENOMIC DNA]</scope>
    <source>
        <strain evidence="4">MMolMol1</strain>
        <tissue evidence="4">Muscle</tissue>
    </source>
</reference>